<keyword evidence="3" id="KW-0479">Metal-binding</keyword>
<evidence type="ECO:0000313" key="10">
    <source>
        <dbReference type="Proteomes" id="UP001186944"/>
    </source>
</evidence>
<feature type="domain" description="Exonuclease" evidence="8">
    <location>
        <begin position="504"/>
        <end position="680"/>
    </location>
</feature>
<proteinExistence type="inferred from homology"/>
<keyword evidence="2" id="KW-0540">Nuclease</keyword>
<dbReference type="AlphaFoldDB" id="A0AA89CBV5"/>
<evidence type="ECO:0000256" key="5">
    <source>
        <dbReference type="ARBA" id="ARBA00022839"/>
    </source>
</evidence>
<keyword evidence="4" id="KW-0378">Hydrolase</keyword>
<dbReference type="InterPro" id="IPR006133">
    <property type="entry name" value="DNA-dir_DNA_pol_B_exonuc"/>
</dbReference>
<evidence type="ECO:0000256" key="1">
    <source>
        <dbReference type="ARBA" id="ARBA00001946"/>
    </source>
</evidence>
<dbReference type="InterPro" id="IPR049012">
    <property type="entry name" value="Mutator_transp_dom"/>
</dbReference>
<dbReference type="Gene3D" id="3.30.420.10">
    <property type="entry name" value="Ribonuclease H-like superfamily/Ribonuclease H"/>
    <property type="match status" value="1"/>
</dbReference>
<dbReference type="PANTHER" id="PTHR13058">
    <property type="entry name" value="THREE PRIME REPAIR EXONUCLEASE 1, 2"/>
    <property type="match status" value="1"/>
</dbReference>
<gene>
    <name evidence="9" type="ORF">FSP39_014430</name>
</gene>
<dbReference type="Proteomes" id="UP001186944">
    <property type="component" value="Unassembled WGS sequence"/>
</dbReference>
<dbReference type="GO" id="GO:0006308">
    <property type="term" value="P:DNA catabolic process"/>
    <property type="evidence" value="ECO:0007669"/>
    <property type="project" value="TreeGrafter"/>
</dbReference>
<dbReference type="InterPro" id="IPR040393">
    <property type="entry name" value="TREX1/2"/>
</dbReference>
<dbReference type="PANTHER" id="PTHR13058:SF22">
    <property type="entry name" value="EXODEOXYRIBONUCLEASE III"/>
    <property type="match status" value="1"/>
</dbReference>
<keyword evidence="10" id="KW-1185">Reference proteome</keyword>
<dbReference type="SUPFAM" id="SSF53098">
    <property type="entry name" value="Ribonuclease H-like"/>
    <property type="match status" value="1"/>
</dbReference>
<dbReference type="CDD" id="cd06127">
    <property type="entry name" value="DEDDh"/>
    <property type="match status" value="1"/>
</dbReference>
<dbReference type="GO" id="GO:0046872">
    <property type="term" value="F:metal ion binding"/>
    <property type="evidence" value="ECO:0007669"/>
    <property type="project" value="UniProtKB-KW"/>
</dbReference>
<evidence type="ECO:0000256" key="6">
    <source>
        <dbReference type="ARBA" id="ARBA00022842"/>
    </source>
</evidence>
<keyword evidence="5" id="KW-0269">Exonuclease</keyword>
<sequence>MYCVTCDSQLHLGDIERERRVGFGSVLYIRCQNTVCNTLNDVKTGKTSRGLNFDVNSKLAFAMIHTGMGPVQVNNLLTTLNLPPVDISTLKRKENKIDAALEDAAKESCSAAQKEEVNKSNGNIEVSFDSGWQKRGTGWNYNSSTGHGSMIGKETGKVLQFSLRSKACHICALYQSKNHTVPAHECTKNWDGSSKGMEPDMAISMAKDLKEAGCPINVIHGDNDSTTTSRLQAVFPSIEKKDDANHTKKSITSKLYKLSQKHKSLKQPNVISYIGRCFMYAIKESQSKNPDRLKSSLDVIVPHLYGDHSLCAKESVNWCSFLKNPSQARYRSLPGGKPLTCLSLQTDLISIVQNLKDRATSLVNLGSTQANENFNFIVSTKAPKQKSFGSSKSLKGRLAASVLQKNEGHGYLMKVNKSVGLSPGEFTMTMATKIAAKRKAQKSKQASLHGKRGRLMKKIKKGKKETTNEVHEGVTYSTAVELDQADNQLTTEIPQRLTLPTTPTYVIFDIETTGLGRTSDILQISADNLNIYIQPRCSVSEQASIVTGIRFDWDTKKMFVKGKEVNSKPVQEALLDFVDYVKRIPKPILVGHNACNFDIPVLTNRLREFKLLGELSTHVLGFVDTLKISKRIFKKCDVSNYKQENLVKKLTTYNYCAHDAKEDVQALKVLFTEKLEKEVKDEDLFHIGFHQVKSKYDKLLKEKCLSSAAVTSLARNGVTPFHLKLAYERNFGLKVLLKDLKLNLTHKYMDLLISFLQKEE</sequence>
<evidence type="ECO:0000256" key="2">
    <source>
        <dbReference type="ARBA" id="ARBA00022722"/>
    </source>
</evidence>
<dbReference type="InterPro" id="IPR013520">
    <property type="entry name" value="Ribonucl_H"/>
</dbReference>
<accession>A0AA89CBV5</accession>
<evidence type="ECO:0000259" key="8">
    <source>
        <dbReference type="SMART" id="SM00479"/>
    </source>
</evidence>
<evidence type="ECO:0000313" key="9">
    <source>
        <dbReference type="EMBL" id="KAK3108732.1"/>
    </source>
</evidence>
<evidence type="ECO:0000256" key="3">
    <source>
        <dbReference type="ARBA" id="ARBA00022723"/>
    </source>
</evidence>
<dbReference type="Pfam" id="PF20700">
    <property type="entry name" value="Mutator"/>
    <property type="match status" value="1"/>
</dbReference>
<dbReference type="GO" id="GO:0003676">
    <property type="term" value="F:nucleic acid binding"/>
    <property type="evidence" value="ECO:0007669"/>
    <property type="project" value="InterPro"/>
</dbReference>
<dbReference type="EMBL" id="VSWD01000001">
    <property type="protein sequence ID" value="KAK3108732.1"/>
    <property type="molecule type" value="Genomic_DNA"/>
</dbReference>
<dbReference type="GO" id="GO:0005737">
    <property type="term" value="C:cytoplasm"/>
    <property type="evidence" value="ECO:0007669"/>
    <property type="project" value="TreeGrafter"/>
</dbReference>
<dbReference type="InterPro" id="IPR012337">
    <property type="entry name" value="RNaseH-like_sf"/>
</dbReference>
<dbReference type="InterPro" id="IPR036397">
    <property type="entry name" value="RNaseH_sf"/>
</dbReference>
<organism evidence="9 10">
    <name type="scientific">Pinctada imbricata</name>
    <name type="common">Atlantic pearl-oyster</name>
    <name type="synonym">Pinctada martensii</name>
    <dbReference type="NCBI Taxonomy" id="66713"/>
    <lineage>
        <taxon>Eukaryota</taxon>
        <taxon>Metazoa</taxon>
        <taxon>Spiralia</taxon>
        <taxon>Lophotrochozoa</taxon>
        <taxon>Mollusca</taxon>
        <taxon>Bivalvia</taxon>
        <taxon>Autobranchia</taxon>
        <taxon>Pteriomorphia</taxon>
        <taxon>Pterioida</taxon>
        <taxon>Pterioidea</taxon>
        <taxon>Pteriidae</taxon>
        <taxon>Pinctada</taxon>
    </lineage>
</organism>
<evidence type="ECO:0000256" key="4">
    <source>
        <dbReference type="ARBA" id="ARBA00022801"/>
    </source>
</evidence>
<dbReference type="GO" id="GO:0008296">
    <property type="term" value="F:3'-5'-DNA exonuclease activity"/>
    <property type="evidence" value="ECO:0007669"/>
    <property type="project" value="TreeGrafter"/>
</dbReference>
<name>A0AA89CBV5_PINIB</name>
<comment type="similarity">
    <text evidence="7">Belongs to the exonuclease superfamily. TREX family.</text>
</comment>
<keyword evidence="6" id="KW-0460">Magnesium</keyword>
<comment type="caution">
    <text evidence="9">The sequence shown here is derived from an EMBL/GenBank/DDBJ whole genome shotgun (WGS) entry which is preliminary data.</text>
</comment>
<comment type="cofactor">
    <cofactor evidence="1">
        <name>Mg(2+)</name>
        <dbReference type="ChEBI" id="CHEBI:18420"/>
    </cofactor>
</comment>
<reference evidence="9" key="1">
    <citation type="submission" date="2019-08" db="EMBL/GenBank/DDBJ databases">
        <title>The improved chromosome-level genome for the pearl oyster Pinctada fucata martensii using PacBio sequencing and Hi-C.</title>
        <authorList>
            <person name="Zheng Z."/>
        </authorList>
    </citation>
    <scope>NUCLEOTIDE SEQUENCE</scope>
    <source>
        <strain evidence="9">ZZ-2019</strain>
        <tissue evidence="9">Adductor muscle</tissue>
    </source>
</reference>
<dbReference type="SMART" id="SM00479">
    <property type="entry name" value="EXOIII"/>
    <property type="match status" value="1"/>
</dbReference>
<dbReference type="Pfam" id="PF03104">
    <property type="entry name" value="DNA_pol_B_exo1"/>
    <property type="match status" value="1"/>
</dbReference>
<protein>
    <recommendedName>
        <fullName evidence="8">Exonuclease domain-containing protein</fullName>
    </recommendedName>
</protein>
<evidence type="ECO:0000256" key="7">
    <source>
        <dbReference type="ARBA" id="ARBA00025769"/>
    </source>
</evidence>